<dbReference type="Proteomes" id="UP001055658">
    <property type="component" value="Chromosome"/>
</dbReference>
<sequence>MHKSQLYFGTLVGLLVMSIGWILALVGIDAAALMVVGLVVVLANVGYVLMKRAPQKIRLPLSERRDRSKRGKH</sequence>
<reference evidence="2" key="1">
    <citation type="submission" date="2022-02" db="EMBL/GenBank/DDBJ databases">
        <title>Coral-associated bacteria.</title>
        <authorList>
            <person name="Tang K."/>
            <person name="Wang X."/>
        </authorList>
    </citation>
    <scope>NUCLEOTIDE SEQUENCE</scope>
    <source>
        <strain evidence="2">SCSIO 43006</strain>
    </source>
</reference>
<feature type="transmembrane region" description="Helical" evidence="1">
    <location>
        <begin position="30"/>
        <end position="50"/>
    </location>
</feature>
<name>A0ABY4VAB5_9GAMM</name>
<accession>A0ABY4VAB5</accession>
<keyword evidence="3" id="KW-1185">Reference proteome</keyword>
<feature type="transmembrane region" description="Helical" evidence="1">
    <location>
        <begin position="7"/>
        <end position="24"/>
    </location>
</feature>
<protein>
    <submittedName>
        <fullName evidence="2">Uncharacterized protein</fullName>
    </submittedName>
</protein>
<keyword evidence="1" id="KW-1133">Transmembrane helix</keyword>
<evidence type="ECO:0000313" key="2">
    <source>
        <dbReference type="EMBL" id="USD20885.1"/>
    </source>
</evidence>
<evidence type="ECO:0000313" key="3">
    <source>
        <dbReference type="Proteomes" id="UP001055658"/>
    </source>
</evidence>
<proteinExistence type="predicted"/>
<organism evidence="2 3">
    <name type="scientific">Microbulbifer variabilis</name>
    <dbReference type="NCBI Taxonomy" id="266805"/>
    <lineage>
        <taxon>Bacteria</taxon>
        <taxon>Pseudomonadati</taxon>
        <taxon>Pseudomonadota</taxon>
        <taxon>Gammaproteobacteria</taxon>
        <taxon>Cellvibrionales</taxon>
        <taxon>Microbulbiferaceae</taxon>
        <taxon>Microbulbifer</taxon>
    </lineage>
</organism>
<gene>
    <name evidence="2" type="ORF">MJO52_17755</name>
</gene>
<evidence type="ECO:0000256" key="1">
    <source>
        <dbReference type="SAM" id="Phobius"/>
    </source>
</evidence>
<dbReference type="RefSeq" id="WP_252083290.1">
    <property type="nucleotide sequence ID" value="NZ_CP092418.1"/>
</dbReference>
<keyword evidence="1" id="KW-0812">Transmembrane</keyword>
<keyword evidence="1" id="KW-0472">Membrane</keyword>
<dbReference type="EMBL" id="CP092418">
    <property type="protein sequence ID" value="USD20885.1"/>
    <property type="molecule type" value="Genomic_DNA"/>
</dbReference>